<dbReference type="AlphaFoldDB" id="A0A1G1X8N6"/>
<dbReference type="PRINTS" id="PR00502">
    <property type="entry name" value="NUDIXFAMILY"/>
</dbReference>
<accession>A0A1G1X8N6</accession>
<keyword evidence="2 3" id="KW-0378">Hydrolase</keyword>
<comment type="cofactor">
    <cofactor evidence="1">
        <name>Mg(2+)</name>
        <dbReference type="ChEBI" id="CHEBI:18420"/>
    </cofactor>
</comment>
<protein>
    <recommendedName>
        <fullName evidence="4">Nudix hydrolase domain-containing protein</fullName>
    </recommendedName>
</protein>
<feature type="domain" description="Nudix hydrolase" evidence="4">
    <location>
        <begin position="31"/>
        <end position="158"/>
    </location>
</feature>
<name>A0A1G1X8N6_9BACT</name>
<dbReference type="PROSITE" id="PS51462">
    <property type="entry name" value="NUDIX"/>
    <property type="match status" value="1"/>
</dbReference>
<dbReference type="Pfam" id="PF00293">
    <property type="entry name" value="NUDIX"/>
    <property type="match status" value="1"/>
</dbReference>
<dbReference type="CDD" id="cd03424">
    <property type="entry name" value="NUDIX_ADPRase_Nudt5_UGPPase_Nudt14"/>
    <property type="match status" value="1"/>
</dbReference>
<dbReference type="InterPro" id="IPR000086">
    <property type="entry name" value="NUDIX_hydrolase_dom"/>
</dbReference>
<evidence type="ECO:0000256" key="3">
    <source>
        <dbReference type="RuleBase" id="RU003476"/>
    </source>
</evidence>
<dbReference type="PANTHER" id="PTHR43046:SF14">
    <property type="entry name" value="MUTT_NUDIX FAMILY PROTEIN"/>
    <property type="match status" value="1"/>
</dbReference>
<evidence type="ECO:0000313" key="5">
    <source>
        <dbReference type="EMBL" id="OGY36312.1"/>
    </source>
</evidence>
<dbReference type="PANTHER" id="PTHR43046">
    <property type="entry name" value="GDP-MANNOSE MANNOSYL HYDROLASE"/>
    <property type="match status" value="1"/>
</dbReference>
<comment type="similarity">
    <text evidence="3">Belongs to the Nudix hydrolase family.</text>
</comment>
<dbReference type="Gene3D" id="3.90.79.10">
    <property type="entry name" value="Nucleoside Triphosphate Pyrophosphohydrolase"/>
    <property type="match status" value="1"/>
</dbReference>
<gene>
    <name evidence="5" type="ORF">A3E36_00145</name>
</gene>
<dbReference type="PROSITE" id="PS00893">
    <property type="entry name" value="NUDIX_BOX"/>
    <property type="match status" value="1"/>
</dbReference>
<proteinExistence type="inferred from homology"/>
<dbReference type="EMBL" id="MHHS01000036">
    <property type="protein sequence ID" value="OGY36312.1"/>
    <property type="molecule type" value="Genomic_DNA"/>
</dbReference>
<evidence type="ECO:0000259" key="4">
    <source>
        <dbReference type="PROSITE" id="PS51462"/>
    </source>
</evidence>
<sequence>MKKIFQGKIFSVWQWEQELYDGSKATFEKASRADAVRVIATMPDKTILFVQDEQPDREPVLGLPGGQVDEGESAETAARREFLEETGYEAQRIASLFSYEPPGRVSFNIHFFIARDLKKIREPQQSAGEKIELRFFTFEEFLALGQNEELRDLRLRIMLLEAQLNPNKKDILYTLLYE</sequence>
<dbReference type="Proteomes" id="UP000177941">
    <property type="component" value="Unassembled WGS sequence"/>
</dbReference>
<evidence type="ECO:0000256" key="2">
    <source>
        <dbReference type="ARBA" id="ARBA00022801"/>
    </source>
</evidence>
<evidence type="ECO:0000313" key="6">
    <source>
        <dbReference type="Proteomes" id="UP000177941"/>
    </source>
</evidence>
<dbReference type="InterPro" id="IPR020084">
    <property type="entry name" value="NUDIX_hydrolase_CS"/>
</dbReference>
<comment type="caution">
    <text evidence="5">The sequence shown here is derived from an EMBL/GenBank/DDBJ whole genome shotgun (WGS) entry which is preliminary data.</text>
</comment>
<dbReference type="InterPro" id="IPR020476">
    <property type="entry name" value="Nudix_hydrolase"/>
</dbReference>
<organism evidence="5 6">
    <name type="scientific">Candidatus Andersenbacteria bacterium RIFCSPHIGHO2_12_FULL_45_11b</name>
    <dbReference type="NCBI Taxonomy" id="1797282"/>
    <lineage>
        <taxon>Bacteria</taxon>
        <taxon>Candidatus Anderseniibacteriota</taxon>
    </lineage>
</organism>
<dbReference type="GO" id="GO:0016787">
    <property type="term" value="F:hydrolase activity"/>
    <property type="evidence" value="ECO:0007669"/>
    <property type="project" value="UniProtKB-KW"/>
</dbReference>
<dbReference type="InterPro" id="IPR015797">
    <property type="entry name" value="NUDIX_hydrolase-like_dom_sf"/>
</dbReference>
<dbReference type="SUPFAM" id="SSF55811">
    <property type="entry name" value="Nudix"/>
    <property type="match status" value="1"/>
</dbReference>
<reference evidence="5 6" key="1">
    <citation type="journal article" date="2016" name="Nat. Commun.">
        <title>Thousands of microbial genomes shed light on interconnected biogeochemical processes in an aquifer system.</title>
        <authorList>
            <person name="Anantharaman K."/>
            <person name="Brown C.T."/>
            <person name="Hug L.A."/>
            <person name="Sharon I."/>
            <person name="Castelle C.J."/>
            <person name="Probst A.J."/>
            <person name="Thomas B.C."/>
            <person name="Singh A."/>
            <person name="Wilkins M.J."/>
            <person name="Karaoz U."/>
            <person name="Brodie E.L."/>
            <person name="Williams K.H."/>
            <person name="Hubbard S.S."/>
            <person name="Banfield J.F."/>
        </authorList>
    </citation>
    <scope>NUCLEOTIDE SEQUENCE [LARGE SCALE GENOMIC DNA]</scope>
</reference>
<evidence type="ECO:0000256" key="1">
    <source>
        <dbReference type="ARBA" id="ARBA00001946"/>
    </source>
</evidence>